<reference evidence="5 6" key="1">
    <citation type="journal article" date="2017" name="BMC Biol.">
        <title>Genomic innovations, transcriptional plasticity and gene loss underlying the evolution and divergence of two highly polyphagous and invasive Helicoverpa pest species.</title>
        <authorList>
            <person name="Pearce S.L."/>
            <person name="Clarke D.F."/>
            <person name="East P.D."/>
            <person name="Elfekih S."/>
            <person name="Gordon K.H."/>
            <person name="Jermiin L.S."/>
            <person name="McGaughran A."/>
            <person name="Oakeshott J.G."/>
            <person name="Papanikolaou A."/>
            <person name="Perera O.P."/>
            <person name="Rane R.V."/>
            <person name="Richards S."/>
            <person name="Tay W.T."/>
            <person name="Walsh T.K."/>
            <person name="Anderson A."/>
            <person name="Anderson C.J."/>
            <person name="Asgari S."/>
            <person name="Board P.G."/>
            <person name="Bretschneider A."/>
            <person name="Campbell P.M."/>
            <person name="Chertemps T."/>
            <person name="Christeller J.T."/>
            <person name="Coppin C.W."/>
            <person name="Downes S.J."/>
            <person name="Duan G."/>
            <person name="Farnsworth C.A."/>
            <person name="Good R.T."/>
            <person name="Han L.B."/>
            <person name="Han Y.C."/>
            <person name="Hatje K."/>
            <person name="Horne I."/>
            <person name="Huang Y.P."/>
            <person name="Hughes D.S."/>
            <person name="Jacquin-Joly E."/>
            <person name="James W."/>
            <person name="Jhangiani S."/>
            <person name="Kollmar M."/>
            <person name="Kuwar S.S."/>
            <person name="Li S."/>
            <person name="Liu N.Y."/>
            <person name="Maibeche M.T."/>
            <person name="Miller J.R."/>
            <person name="Montagne N."/>
            <person name="Perry T."/>
            <person name="Qu J."/>
            <person name="Song S.V."/>
            <person name="Sutton G.G."/>
            <person name="Vogel H."/>
            <person name="Walenz B.P."/>
            <person name="Xu W."/>
            <person name="Zhang H.J."/>
            <person name="Zou Z."/>
            <person name="Batterham P."/>
            <person name="Edwards O.R."/>
            <person name="Feyereisen R."/>
            <person name="Gibbs R.A."/>
            <person name="Heckel D.G."/>
            <person name="McGrath A."/>
            <person name="Robin C."/>
            <person name="Scherer S.E."/>
            <person name="Worley K.C."/>
            <person name="Wu Y.D."/>
        </authorList>
    </citation>
    <scope>NUCLEOTIDE SEQUENCE [LARGE SCALE GENOMIC DNA]</scope>
    <source>
        <strain evidence="5">Harm_GR_Male_#8</strain>
        <tissue evidence="5">Whole organism</tissue>
    </source>
</reference>
<dbReference type="OrthoDB" id="5980302at2759"/>
<dbReference type="PANTHER" id="PTHR44324">
    <property type="entry name" value="WD40 REPEAT DOMAIN 95"/>
    <property type="match status" value="1"/>
</dbReference>
<keyword evidence="3" id="KW-0677">Repeat</keyword>
<dbReference type="Gene3D" id="2.130.10.10">
    <property type="entry name" value="YVTN repeat-like/Quinoprotein amine dehydrogenase"/>
    <property type="match status" value="1"/>
</dbReference>
<dbReference type="SUPFAM" id="SSF47473">
    <property type="entry name" value="EF-hand"/>
    <property type="match status" value="1"/>
</dbReference>
<evidence type="ECO:0000256" key="1">
    <source>
        <dbReference type="ARBA" id="ARBA00014901"/>
    </source>
</evidence>
<dbReference type="Proteomes" id="UP000249218">
    <property type="component" value="Unassembled WGS sequence"/>
</dbReference>
<dbReference type="Gene3D" id="1.10.238.10">
    <property type="entry name" value="EF-hand"/>
    <property type="match status" value="1"/>
</dbReference>
<evidence type="ECO:0000256" key="4">
    <source>
        <dbReference type="SAM" id="MobiDB-lite"/>
    </source>
</evidence>
<proteinExistence type="predicted"/>
<protein>
    <recommendedName>
        <fullName evidence="1">WD repeat-containing protein on Y chromosome</fullName>
    </recommendedName>
</protein>
<keyword evidence="2" id="KW-0853">WD repeat</keyword>
<dbReference type="PANTHER" id="PTHR44324:SF6">
    <property type="entry name" value="EF-HAND CALCIUM BINDING DOMAIN 8"/>
    <property type="match status" value="1"/>
</dbReference>
<organism evidence="5 6">
    <name type="scientific">Helicoverpa armigera</name>
    <name type="common">Cotton bollworm</name>
    <name type="synonym">Heliothis armigera</name>
    <dbReference type="NCBI Taxonomy" id="29058"/>
    <lineage>
        <taxon>Eukaryota</taxon>
        <taxon>Metazoa</taxon>
        <taxon>Ecdysozoa</taxon>
        <taxon>Arthropoda</taxon>
        <taxon>Hexapoda</taxon>
        <taxon>Insecta</taxon>
        <taxon>Pterygota</taxon>
        <taxon>Neoptera</taxon>
        <taxon>Endopterygota</taxon>
        <taxon>Lepidoptera</taxon>
        <taxon>Glossata</taxon>
        <taxon>Ditrysia</taxon>
        <taxon>Noctuoidea</taxon>
        <taxon>Noctuidae</taxon>
        <taxon>Heliothinae</taxon>
        <taxon>Helicoverpa</taxon>
    </lineage>
</organism>
<dbReference type="InterPro" id="IPR036322">
    <property type="entry name" value="WD40_repeat_dom_sf"/>
</dbReference>
<dbReference type="InterPro" id="IPR001680">
    <property type="entry name" value="WD40_rpt"/>
</dbReference>
<feature type="compositionally biased region" description="Low complexity" evidence="4">
    <location>
        <begin position="1"/>
        <end position="20"/>
    </location>
</feature>
<name>A0A2W1BQH8_HELAM</name>
<dbReference type="SMART" id="SM00320">
    <property type="entry name" value="WD40"/>
    <property type="match status" value="2"/>
</dbReference>
<gene>
    <name evidence="5" type="primary">HaOG203508</name>
    <name evidence="5" type="ORF">B5X24_HaOG203508</name>
</gene>
<dbReference type="InterPro" id="IPR011992">
    <property type="entry name" value="EF-hand-dom_pair"/>
</dbReference>
<evidence type="ECO:0000256" key="2">
    <source>
        <dbReference type="ARBA" id="ARBA00022574"/>
    </source>
</evidence>
<accession>A0A2W1BQH8</accession>
<dbReference type="SUPFAM" id="SSF50978">
    <property type="entry name" value="WD40 repeat-like"/>
    <property type="match status" value="1"/>
</dbReference>
<sequence length="252" mass="29023">MANDSQIRSTMSMSSKSEGSLTAVTRAGPGWRNVALHDRCSMEDMLKLKEAFQQAFNNKLMANEFRNLLKTLLNVEYDDDQFKILFLKMNTSRTGEVDWDELVSHLILGYFGNDAENQRESLQPPIMGLPTILRSQHRHPISRICFCPDVEKDRSTDPMQGSYITASRDGMINWWSLDMNLLRTAYSSNPYLKVRTTWVTDMVCMPDVNIIVTSSTERDLRFYDCTAKTFTLKIVITSWEYMASIRLNCLNL</sequence>
<dbReference type="InterPro" id="IPR015943">
    <property type="entry name" value="WD40/YVTN_repeat-like_dom_sf"/>
</dbReference>
<dbReference type="AlphaFoldDB" id="A0A2W1BQH8"/>
<feature type="region of interest" description="Disordered" evidence="4">
    <location>
        <begin position="1"/>
        <end position="22"/>
    </location>
</feature>
<evidence type="ECO:0000313" key="5">
    <source>
        <dbReference type="EMBL" id="PZC77349.1"/>
    </source>
</evidence>
<evidence type="ECO:0000256" key="3">
    <source>
        <dbReference type="ARBA" id="ARBA00022737"/>
    </source>
</evidence>
<keyword evidence="6" id="KW-1185">Reference proteome</keyword>
<dbReference type="InterPro" id="IPR051242">
    <property type="entry name" value="WD-EF-hand_domain"/>
</dbReference>
<evidence type="ECO:0000313" key="6">
    <source>
        <dbReference type="Proteomes" id="UP000249218"/>
    </source>
</evidence>
<dbReference type="EMBL" id="KZ149931">
    <property type="protein sequence ID" value="PZC77349.1"/>
    <property type="molecule type" value="Genomic_DNA"/>
</dbReference>